<dbReference type="AlphaFoldDB" id="A0AAN9A236"/>
<keyword evidence="2" id="KW-1185">Reference proteome</keyword>
<name>A0AAN9A236_HALRR</name>
<organism evidence="1 2">
    <name type="scientific">Halocaridina rubra</name>
    <name type="common">Hawaiian red shrimp</name>
    <dbReference type="NCBI Taxonomy" id="373956"/>
    <lineage>
        <taxon>Eukaryota</taxon>
        <taxon>Metazoa</taxon>
        <taxon>Ecdysozoa</taxon>
        <taxon>Arthropoda</taxon>
        <taxon>Crustacea</taxon>
        <taxon>Multicrustacea</taxon>
        <taxon>Malacostraca</taxon>
        <taxon>Eumalacostraca</taxon>
        <taxon>Eucarida</taxon>
        <taxon>Decapoda</taxon>
        <taxon>Pleocyemata</taxon>
        <taxon>Caridea</taxon>
        <taxon>Atyoidea</taxon>
        <taxon>Atyidae</taxon>
        <taxon>Halocaridina</taxon>
    </lineage>
</organism>
<evidence type="ECO:0000313" key="1">
    <source>
        <dbReference type="EMBL" id="KAK7072248.1"/>
    </source>
</evidence>
<accession>A0AAN9A236</accession>
<dbReference type="EMBL" id="JAXCGZ010013583">
    <property type="protein sequence ID" value="KAK7072248.1"/>
    <property type="molecule type" value="Genomic_DNA"/>
</dbReference>
<reference evidence="1 2" key="1">
    <citation type="submission" date="2023-11" db="EMBL/GenBank/DDBJ databases">
        <title>Halocaridina rubra genome assembly.</title>
        <authorList>
            <person name="Smith C."/>
        </authorList>
    </citation>
    <scope>NUCLEOTIDE SEQUENCE [LARGE SCALE GENOMIC DNA]</scope>
    <source>
        <strain evidence="1">EP-1</strain>
        <tissue evidence="1">Whole</tissue>
    </source>
</reference>
<sequence>MYQVSCEEEVHIEKYHQRLSSNKGSLIEHVLLCIKIHISGRSGVMLFDPGYHVSQPITVMEDGLELQTGIIYGSTTRPEVTRLYNYHYMARNSSFIVWDVEEKRNGITKSKSTSVIQHNKPFLSATDIAERRNLIYAFKTLLGRDAKGILKCGLYFPVRETSKVSLTLFHHANGVLHNKKVALSYFLSNYQKDDSIEEAIANIAAGTGRTGENLRSSLVTLAHLLEDPKFVMEVTNLDKEIELISKNEL</sequence>
<proteinExistence type="predicted"/>
<comment type="caution">
    <text evidence="1">The sequence shown here is derived from an EMBL/GenBank/DDBJ whole genome shotgun (WGS) entry which is preliminary data.</text>
</comment>
<protein>
    <submittedName>
        <fullName evidence="1">Uncharacterized protein</fullName>
    </submittedName>
</protein>
<dbReference type="Proteomes" id="UP001381693">
    <property type="component" value="Unassembled WGS sequence"/>
</dbReference>
<gene>
    <name evidence="1" type="ORF">SK128_009475</name>
</gene>
<evidence type="ECO:0000313" key="2">
    <source>
        <dbReference type="Proteomes" id="UP001381693"/>
    </source>
</evidence>